<keyword evidence="5" id="KW-0963">Cytoplasm</keyword>
<keyword evidence="9" id="KW-1185">Reference proteome</keyword>
<dbReference type="PANTHER" id="PTHR10113">
    <property type="entry name" value="PEPTIDE CHAIN RELEASE FACTOR SUBUNIT 1"/>
    <property type="match status" value="1"/>
</dbReference>
<dbReference type="SMART" id="SM01194">
    <property type="entry name" value="eRF1_1"/>
    <property type="match status" value="1"/>
</dbReference>
<dbReference type="InterPro" id="IPR005140">
    <property type="entry name" value="eRF1_Pelota-like_N"/>
</dbReference>
<dbReference type="Pfam" id="PF03464">
    <property type="entry name" value="eRF1_2"/>
    <property type="match status" value="1"/>
</dbReference>
<dbReference type="FunCoup" id="I7MKI5">
    <property type="interactions" value="784"/>
</dbReference>
<feature type="domain" description="eRF1/Pelota-like N-terminal" evidence="7">
    <location>
        <begin position="6"/>
        <end position="140"/>
    </location>
</feature>
<name>I7MKI5_TETTS</name>
<dbReference type="FunFam" id="3.30.1330.30:FF:000032">
    <property type="entry name" value="Eukaryotic peptide chain release factor subunit 1"/>
    <property type="match status" value="1"/>
</dbReference>
<dbReference type="GO" id="GO:0003747">
    <property type="term" value="F:translation release factor activity"/>
    <property type="evidence" value="ECO:0007669"/>
    <property type="project" value="InterPro"/>
</dbReference>
<dbReference type="InterPro" id="IPR042226">
    <property type="entry name" value="eFR1_2_sf"/>
</dbReference>
<dbReference type="FunFam" id="3.30.960.10:FF:000003">
    <property type="entry name" value="Peptide chain release factor subunit 1"/>
    <property type="match status" value="1"/>
</dbReference>
<dbReference type="OMA" id="GPGTEKM"/>
<protein>
    <recommendedName>
        <fullName evidence="4">Eukaryotic peptide chain release factor subunit 1</fullName>
    </recommendedName>
</protein>
<dbReference type="Pfam" id="PF03463">
    <property type="entry name" value="eRF1_1"/>
    <property type="match status" value="1"/>
</dbReference>
<dbReference type="HOGENOM" id="CLU_035759_2_1_1"/>
<dbReference type="Gene3D" id="3.30.1330.30">
    <property type="match status" value="1"/>
</dbReference>
<dbReference type="InParanoid" id="I7MKI5"/>
<dbReference type="STRING" id="312017.I7MKI5"/>
<evidence type="ECO:0000256" key="3">
    <source>
        <dbReference type="ARBA" id="ARBA00011520"/>
    </source>
</evidence>
<keyword evidence="6" id="KW-0648">Protein biosynthesis</keyword>
<dbReference type="GeneID" id="7839615"/>
<gene>
    <name evidence="8" type="ORF">TTHERM_00292170</name>
</gene>
<dbReference type="RefSeq" id="XP_001018735.1">
    <property type="nucleotide sequence ID" value="XM_001018735.3"/>
</dbReference>
<reference evidence="9" key="1">
    <citation type="journal article" date="2006" name="PLoS Biol.">
        <title>Macronuclear genome sequence of the ciliate Tetrahymena thermophila, a model eukaryote.</title>
        <authorList>
            <person name="Eisen J.A."/>
            <person name="Coyne R.S."/>
            <person name="Wu M."/>
            <person name="Wu D."/>
            <person name="Thiagarajan M."/>
            <person name="Wortman J.R."/>
            <person name="Badger J.H."/>
            <person name="Ren Q."/>
            <person name="Amedeo P."/>
            <person name="Jones K.M."/>
            <person name="Tallon L.J."/>
            <person name="Delcher A.L."/>
            <person name="Salzberg S.L."/>
            <person name="Silva J.C."/>
            <person name="Haas B.J."/>
            <person name="Majoros W.H."/>
            <person name="Farzad M."/>
            <person name="Carlton J.M."/>
            <person name="Smith R.K. Jr."/>
            <person name="Garg J."/>
            <person name="Pearlman R.E."/>
            <person name="Karrer K.M."/>
            <person name="Sun L."/>
            <person name="Manning G."/>
            <person name="Elde N.C."/>
            <person name="Turkewitz A.P."/>
            <person name="Asai D.J."/>
            <person name="Wilkes D.E."/>
            <person name="Wang Y."/>
            <person name="Cai H."/>
            <person name="Collins K."/>
            <person name="Stewart B.A."/>
            <person name="Lee S.R."/>
            <person name="Wilamowska K."/>
            <person name="Weinberg Z."/>
            <person name="Ruzzo W.L."/>
            <person name="Wloga D."/>
            <person name="Gaertig J."/>
            <person name="Frankel J."/>
            <person name="Tsao C.-C."/>
            <person name="Gorovsky M.A."/>
            <person name="Keeling P.J."/>
            <person name="Waller R.F."/>
            <person name="Patron N.J."/>
            <person name="Cherry J.M."/>
            <person name="Stover N.A."/>
            <person name="Krieger C.J."/>
            <person name="del Toro C."/>
            <person name="Ryder H.F."/>
            <person name="Williamson S.C."/>
            <person name="Barbeau R.A."/>
            <person name="Hamilton E.P."/>
            <person name="Orias E."/>
        </authorList>
    </citation>
    <scope>NUCLEOTIDE SEQUENCE [LARGE SCALE GENOMIC DNA]</scope>
    <source>
        <strain evidence="9">SB210</strain>
    </source>
</reference>
<evidence type="ECO:0000313" key="8">
    <source>
        <dbReference type="EMBL" id="EAR98490.1"/>
    </source>
</evidence>
<dbReference type="Gene3D" id="3.30.960.10">
    <property type="entry name" value="eRF1 domain 1"/>
    <property type="match status" value="1"/>
</dbReference>
<dbReference type="SMR" id="I7MKI5"/>
<dbReference type="SUPFAM" id="SSF55481">
    <property type="entry name" value="N-terminal domain of eukaryotic peptide chain release factor subunit 1, ERF1"/>
    <property type="match status" value="1"/>
</dbReference>
<dbReference type="KEGG" id="tet:TTHERM_00292170"/>
<proteinExistence type="inferred from homology"/>
<dbReference type="Pfam" id="PF03465">
    <property type="entry name" value="eRF1_3"/>
    <property type="match status" value="1"/>
</dbReference>
<dbReference type="SUPFAM" id="SSF55315">
    <property type="entry name" value="L30e-like"/>
    <property type="match status" value="1"/>
</dbReference>
<evidence type="ECO:0000256" key="5">
    <source>
        <dbReference type="ARBA" id="ARBA00022490"/>
    </source>
</evidence>
<dbReference type="Proteomes" id="UP000009168">
    <property type="component" value="Unassembled WGS sequence"/>
</dbReference>
<evidence type="ECO:0000256" key="6">
    <source>
        <dbReference type="ARBA" id="ARBA00022917"/>
    </source>
</evidence>
<evidence type="ECO:0000259" key="7">
    <source>
        <dbReference type="SMART" id="SM01194"/>
    </source>
</evidence>
<dbReference type="GO" id="GO:0005737">
    <property type="term" value="C:cytoplasm"/>
    <property type="evidence" value="ECO:0007669"/>
    <property type="project" value="UniProtKB-SubCell"/>
</dbReference>
<accession>I7MKI5</accession>
<comment type="subunit">
    <text evidence="3">Heterodimer of two subunits, one of which binds GTP.</text>
</comment>
<dbReference type="OrthoDB" id="10254527at2759"/>
<dbReference type="SUPFAM" id="SSF53137">
    <property type="entry name" value="Translational machinery components"/>
    <property type="match status" value="1"/>
</dbReference>
<comment type="similarity">
    <text evidence="2">Belongs to the eukaryotic release factor 1 family.</text>
</comment>
<organism evidence="8 9">
    <name type="scientific">Tetrahymena thermophila (strain SB210)</name>
    <dbReference type="NCBI Taxonomy" id="312017"/>
    <lineage>
        <taxon>Eukaryota</taxon>
        <taxon>Sar</taxon>
        <taxon>Alveolata</taxon>
        <taxon>Ciliophora</taxon>
        <taxon>Intramacronucleata</taxon>
        <taxon>Oligohymenophorea</taxon>
        <taxon>Hymenostomatida</taxon>
        <taxon>Tetrahymenina</taxon>
        <taxon>Tetrahymenidae</taxon>
        <taxon>Tetrahymena</taxon>
    </lineage>
</organism>
<dbReference type="eggNOG" id="KOG0688">
    <property type="taxonomic scope" value="Eukaryota"/>
</dbReference>
<dbReference type="NCBIfam" id="TIGR03676">
    <property type="entry name" value="aRF1_eRF1"/>
    <property type="match status" value="1"/>
</dbReference>
<evidence type="ECO:0000256" key="4">
    <source>
        <dbReference type="ARBA" id="ARBA00013382"/>
    </source>
</evidence>
<evidence type="ECO:0000313" key="9">
    <source>
        <dbReference type="Proteomes" id="UP000009168"/>
    </source>
</evidence>
<dbReference type="InterPro" id="IPR029064">
    <property type="entry name" value="Ribosomal_eL30-like_sf"/>
</dbReference>
<dbReference type="InterPro" id="IPR005142">
    <property type="entry name" value="eRF1_3"/>
</dbReference>
<dbReference type="InterPro" id="IPR004403">
    <property type="entry name" value="Peptide_chain-rel_eRF1/aRF1"/>
</dbReference>
<dbReference type="FunFam" id="3.30.420.60:FF:000003">
    <property type="entry name" value="Peptide chain release factor subunit 1"/>
    <property type="match status" value="1"/>
</dbReference>
<dbReference type="AlphaFoldDB" id="I7MKI5"/>
<sequence length="435" mass="49559">MEEKDQRQRNIEHFKIKKLMTRLRNTRGSGTSMVSLIIPPKKQINDSTKLISDEFSKATNIKDRVNRQSVQDAMVSALQRLKLYQRTPNNGLILYCGKVLNEEGKEIKLLIDFEPYKPINTSLYFCDSKFHVDELGSLLETDPPFGFIVMDGQGALYANLQGNTKTVLNKFSVELPKKHGRGGQSSVRFARLRVEKRHNYLRKVCEVATQTFISQDKINVQGLVLAGSGDFKNELSTTQMFDPRLACKIIKIVDVSYGGENGLNQAIELAQESLTNVKFVQEKNVISKFFDCIAIDSGTVVYGVQDTMQLLLDGVIENILCFEELTTLRVTRKNKVTEQITHIFIPPNELNNPKHFKDGEHELEKIEVENLTEWLAEHYSEFGAELYFITDKSAEGCQFVKGFSGIGGFLRYKVDLEHIVNPNDEYNYEEEEGFI</sequence>
<dbReference type="InterPro" id="IPR024049">
    <property type="entry name" value="eRF1_1_sf"/>
</dbReference>
<dbReference type="InterPro" id="IPR005141">
    <property type="entry name" value="eRF1_2"/>
</dbReference>
<dbReference type="EMBL" id="GG662651">
    <property type="protein sequence ID" value="EAR98490.1"/>
    <property type="molecule type" value="Genomic_DNA"/>
</dbReference>
<evidence type="ECO:0000256" key="2">
    <source>
        <dbReference type="ARBA" id="ARBA00005326"/>
    </source>
</evidence>
<evidence type="ECO:0000256" key="1">
    <source>
        <dbReference type="ARBA" id="ARBA00004496"/>
    </source>
</evidence>
<dbReference type="Gene3D" id="3.30.420.60">
    <property type="entry name" value="eRF1 domain 2"/>
    <property type="match status" value="1"/>
</dbReference>
<comment type="subcellular location">
    <subcellularLocation>
        <location evidence="1">Cytoplasm</location>
    </subcellularLocation>
</comment>